<keyword evidence="4 5" id="KW-0472">Membrane</keyword>
<dbReference type="GO" id="GO:0005886">
    <property type="term" value="C:plasma membrane"/>
    <property type="evidence" value="ECO:0007669"/>
    <property type="project" value="UniProtKB-SubCell"/>
</dbReference>
<evidence type="ECO:0000256" key="1">
    <source>
        <dbReference type="ARBA" id="ARBA00004127"/>
    </source>
</evidence>
<evidence type="ECO:0000256" key="2">
    <source>
        <dbReference type="ARBA" id="ARBA00022692"/>
    </source>
</evidence>
<dbReference type="GO" id="GO:0008137">
    <property type="term" value="F:NADH dehydrogenase (ubiquinone) activity"/>
    <property type="evidence" value="ECO:0007669"/>
    <property type="project" value="InterPro"/>
</dbReference>
<evidence type="ECO:0000256" key="3">
    <source>
        <dbReference type="ARBA" id="ARBA00022989"/>
    </source>
</evidence>
<comment type="function">
    <text evidence="5">NDH-1 shuttles electrons from NADH, via FMN and iron-sulfur (Fe-S) centers, to quinones in the respiratory chain. The immediate electron acceptor for the enzyme in this species is believed to be a menaquinone. Couples the redox reaction to proton translocation (for every two electrons transferred, four hydrogen ions are translocated across the cytoplasmic membrane), and thus conserves the redox energy in a proton gradient.</text>
</comment>
<protein>
    <recommendedName>
        <fullName evidence="5">NADH-quinone oxidoreductase subunit N</fullName>
        <ecNumber evidence="5">7.1.1.-</ecNumber>
    </recommendedName>
    <alternativeName>
        <fullName evidence="5">NADH dehydrogenase I subunit N</fullName>
    </alternativeName>
    <alternativeName>
        <fullName evidence="5">NDH-1 subunit N</fullName>
    </alternativeName>
</protein>
<dbReference type="PANTHER" id="PTHR22773">
    <property type="entry name" value="NADH DEHYDROGENASE"/>
    <property type="match status" value="1"/>
</dbReference>
<feature type="transmembrane region" description="Helical" evidence="5">
    <location>
        <begin position="35"/>
        <end position="58"/>
    </location>
</feature>
<feature type="domain" description="NADH:quinone oxidoreductase/Mrp antiporter transmembrane" evidence="7">
    <location>
        <begin position="150"/>
        <end position="459"/>
    </location>
</feature>
<comment type="catalytic activity">
    <reaction evidence="5">
        <text>a quinone + NADH + 5 H(+)(in) = a quinol + NAD(+) + 4 H(+)(out)</text>
        <dbReference type="Rhea" id="RHEA:57888"/>
        <dbReference type="ChEBI" id="CHEBI:15378"/>
        <dbReference type="ChEBI" id="CHEBI:24646"/>
        <dbReference type="ChEBI" id="CHEBI:57540"/>
        <dbReference type="ChEBI" id="CHEBI:57945"/>
        <dbReference type="ChEBI" id="CHEBI:132124"/>
    </reaction>
</comment>
<accession>A0A1Q5PMM6</accession>
<feature type="transmembrane region" description="Helical" evidence="5">
    <location>
        <begin position="489"/>
        <end position="515"/>
    </location>
</feature>
<keyword evidence="2 5" id="KW-0812">Transmembrane</keyword>
<dbReference type="NCBIfam" id="TIGR01770">
    <property type="entry name" value="NDH_I_N"/>
    <property type="match status" value="1"/>
</dbReference>
<comment type="subcellular location">
    <subcellularLocation>
        <location evidence="5">Cell membrane</location>
        <topology evidence="5">Multi-pass membrane protein</topology>
    </subcellularLocation>
    <subcellularLocation>
        <location evidence="1">Endomembrane system</location>
        <topology evidence="1">Multi-pass membrane protein</topology>
    </subcellularLocation>
    <subcellularLocation>
        <location evidence="6">Membrane</location>
        <topology evidence="6">Multi-pass membrane protein</topology>
    </subcellularLocation>
</comment>
<evidence type="ECO:0000259" key="7">
    <source>
        <dbReference type="Pfam" id="PF00361"/>
    </source>
</evidence>
<dbReference type="OrthoDB" id="9811718at2"/>
<evidence type="ECO:0000256" key="4">
    <source>
        <dbReference type="ARBA" id="ARBA00023136"/>
    </source>
</evidence>
<sequence length="516" mass="54926">MDFNWLVISPIIIILGTGVLQVLFEAFVPARARRLTQLVSSLLAVVAALVMTALIDIWGLVDAPTFVAGSDMLGDHVGIFASMALLLIAFLAIMVIADRTSQLDGAFAGQPADRPGSSDESLTNRLNYQRTEFYPLVLFSLGGMLVFVQAASLLTMFVALEVMSLPLYILAASARRQRLISQEAAIKYFILGAFSSAFFLMGTAFLYGALGNINLALIPANRLPEFLGQYGLNVLLLWFVGALLVTVGLLFKVAAAPFHAWTPDVYQGAPTPITGFMAAGVKIAAFVALLRVLATTAVALFPYMQTMIWVIAVLTIVVGTVMGLRQNDIKRMLAYSSIAHAGFLLIAVVGKGTVVTGNVGALLFYLLTYGIATIGAFGIITLVRNRDGEGNITGEATDMSKWAGLGKTNPWLAASMSVLLLSFAGIPLTAGFMAKFWVFASAASQGGTLLVVIAVLASAATAVFYFRLIRTMYFLAPSEKIAVVTSEGLSSFAITVSVLLTVLLGLFPTVVMNLIS</sequence>
<dbReference type="STRING" id="156892.BM477_05995"/>
<evidence type="ECO:0000256" key="6">
    <source>
        <dbReference type="RuleBase" id="RU000320"/>
    </source>
</evidence>
<dbReference type="HAMAP" id="MF_00445">
    <property type="entry name" value="NDH1_NuoN_1"/>
    <property type="match status" value="1"/>
</dbReference>
<keyword evidence="5" id="KW-0813">Transport</keyword>
<feature type="transmembrane region" description="Helical" evidence="5">
    <location>
        <begin position="411"/>
        <end position="434"/>
    </location>
</feature>
<dbReference type="RefSeq" id="WP_075361803.1">
    <property type="nucleotide sequence ID" value="NZ_MPDM01000005.1"/>
</dbReference>
<dbReference type="GO" id="GO:0012505">
    <property type="term" value="C:endomembrane system"/>
    <property type="evidence" value="ECO:0007669"/>
    <property type="project" value="UniProtKB-SubCell"/>
</dbReference>
<dbReference type="AlphaFoldDB" id="A0A1Q5PMM6"/>
<dbReference type="NCBIfam" id="NF004441">
    <property type="entry name" value="PRK05777.1-4"/>
    <property type="match status" value="1"/>
</dbReference>
<organism evidence="8 9">
    <name type="scientific">Boudabousia marimammalium</name>
    <dbReference type="NCBI Taxonomy" id="156892"/>
    <lineage>
        <taxon>Bacteria</taxon>
        <taxon>Bacillati</taxon>
        <taxon>Actinomycetota</taxon>
        <taxon>Actinomycetes</taxon>
        <taxon>Actinomycetales</taxon>
        <taxon>Actinomycetaceae</taxon>
        <taxon>Boudabousia</taxon>
    </lineage>
</organism>
<keyword evidence="5" id="KW-1003">Cell membrane</keyword>
<proteinExistence type="inferred from homology"/>
<feature type="transmembrane region" description="Helical" evidence="5">
    <location>
        <begin position="78"/>
        <end position="97"/>
    </location>
</feature>
<feature type="transmembrane region" description="Helical" evidence="5">
    <location>
        <begin position="230"/>
        <end position="251"/>
    </location>
</feature>
<evidence type="ECO:0000313" key="9">
    <source>
        <dbReference type="Proteomes" id="UP000186465"/>
    </source>
</evidence>
<comment type="caution">
    <text evidence="8">The sequence shown here is derived from an EMBL/GenBank/DDBJ whole genome shotgun (WGS) entry which is preliminary data.</text>
</comment>
<feature type="transmembrane region" description="Helical" evidence="5">
    <location>
        <begin position="133"/>
        <end position="150"/>
    </location>
</feature>
<dbReference type="Proteomes" id="UP000186465">
    <property type="component" value="Unassembled WGS sequence"/>
</dbReference>
<comment type="similarity">
    <text evidence="5">Belongs to the complex I subunit 2 family.</text>
</comment>
<evidence type="ECO:0000256" key="5">
    <source>
        <dbReference type="HAMAP-Rule" id="MF_00445"/>
    </source>
</evidence>
<feature type="transmembrane region" description="Helical" evidence="5">
    <location>
        <begin position="6"/>
        <end position="28"/>
    </location>
</feature>
<feature type="transmembrane region" description="Helical" evidence="5">
    <location>
        <begin position="332"/>
        <end position="350"/>
    </location>
</feature>
<dbReference type="EMBL" id="MPDM01000005">
    <property type="protein sequence ID" value="OKL48773.1"/>
    <property type="molecule type" value="Genomic_DNA"/>
</dbReference>
<reference evidence="9" key="1">
    <citation type="submission" date="2016-11" db="EMBL/GenBank/DDBJ databases">
        <title>Actinomyces gypaetusis sp. nov. isolated from Gypaetus barbatus in Qinghai Tibet Plateau China.</title>
        <authorList>
            <person name="Meng X."/>
        </authorList>
    </citation>
    <scope>NUCLEOTIDE SEQUENCE [LARGE SCALE GENOMIC DNA]</scope>
    <source>
        <strain evidence="9">DSM 15383</strain>
    </source>
</reference>
<dbReference type="GO" id="GO:0050136">
    <property type="term" value="F:NADH dehydrogenase (quinone) (non-electrogenic) activity"/>
    <property type="evidence" value="ECO:0007669"/>
    <property type="project" value="UniProtKB-UniRule"/>
</dbReference>
<evidence type="ECO:0000313" key="8">
    <source>
        <dbReference type="EMBL" id="OKL48773.1"/>
    </source>
</evidence>
<dbReference type="GO" id="GO:0048038">
    <property type="term" value="F:quinone binding"/>
    <property type="evidence" value="ECO:0007669"/>
    <property type="project" value="UniProtKB-KW"/>
</dbReference>
<dbReference type="InterPro" id="IPR001750">
    <property type="entry name" value="ND/Mrp_TM"/>
</dbReference>
<gene>
    <name evidence="5" type="primary">nuoN</name>
    <name evidence="8" type="ORF">BM477_05995</name>
</gene>
<keyword evidence="5" id="KW-0520">NAD</keyword>
<keyword evidence="9" id="KW-1185">Reference proteome</keyword>
<dbReference type="EC" id="7.1.1.-" evidence="5"/>
<feature type="transmembrane region" description="Helical" evidence="5">
    <location>
        <begin position="446"/>
        <end position="468"/>
    </location>
</feature>
<dbReference type="InterPro" id="IPR010096">
    <property type="entry name" value="NADH-Q_OxRdtase_suN/2"/>
</dbReference>
<name>A0A1Q5PMM6_9ACTO</name>
<feature type="transmembrane region" description="Helical" evidence="5">
    <location>
        <begin position="362"/>
        <end position="383"/>
    </location>
</feature>
<dbReference type="Pfam" id="PF00361">
    <property type="entry name" value="Proton_antipo_M"/>
    <property type="match status" value="1"/>
</dbReference>
<comment type="subunit">
    <text evidence="5">NDH-1 is composed of 14 different subunits. Subunits NuoA, H, J, K, L, M, N constitute the membrane sector of the complex.</text>
</comment>
<keyword evidence="5" id="KW-1278">Translocase</keyword>
<feature type="transmembrane region" description="Helical" evidence="5">
    <location>
        <begin position="186"/>
        <end position="210"/>
    </location>
</feature>
<dbReference type="GO" id="GO:0042773">
    <property type="term" value="P:ATP synthesis coupled electron transport"/>
    <property type="evidence" value="ECO:0007669"/>
    <property type="project" value="InterPro"/>
</dbReference>
<feature type="transmembrane region" description="Helical" evidence="5">
    <location>
        <begin position="307"/>
        <end position="325"/>
    </location>
</feature>
<keyword evidence="3 5" id="KW-1133">Transmembrane helix</keyword>
<keyword evidence="5" id="KW-0874">Quinone</keyword>